<accession>A0AAV7IB87</accession>
<name>A0AAV7IB87_COTGL</name>
<evidence type="ECO:0000313" key="3">
    <source>
        <dbReference type="Proteomes" id="UP000826195"/>
    </source>
</evidence>
<evidence type="ECO:0000313" key="2">
    <source>
        <dbReference type="EMBL" id="KAH0548996.1"/>
    </source>
</evidence>
<keyword evidence="3" id="KW-1185">Reference proteome</keyword>
<proteinExistence type="predicted"/>
<protein>
    <submittedName>
        <fullName evidence="2">Uncharacterized protein</fullName>
    </submittedName>
</protein>
<gene>
    <name evidence="2" type="ORF">KQX54_005028</name>
</gene>
<dbReference type="Proteomes" id="UP000826195">
    <property type="component" value="Unassembled WGS sequence"/>
</dbReference>
<organism evidence="2 3">
    <name type="scientific">Cotesia glomerata</name>
    <name type="common">Lepidopteran parasitic wasp</name>
    <name type="synonym">Apanteles glomeratus</name>
    <dbReference type="NCBI Taxonomy" id="32391"/>
    <lineage>
        <taxon>Eukaryota</taxon>
        <taxon>Metazoa</taxon>
        <taxon>Ecdysozoa</taxon>
        <taxon>Arthropoda</taxon>
        <taxon>Hexapoda</taxon>
        <taxon>Insecta</taxon>
        <taxon>Pterygota</taxon>
        <taxon>Neoptera</taxon>
        <taxon>Endopterygota</taxon>
        <taxon>Hymenoptera</taxon>
        <taxon>Apocrita</taxon>
        <taxon>Ichneumonoidea</taxon>
        <taxon>Braconidae</taxon>
        <taxon>Microgastrinae</taxon>
        <taxon>Cotesia</taxon>
    </lineage>
</organism>
<sequence>MEKGQLSVNHPSLDDKGCGFGRRSGGGKKREKVATRFNAESDSHMQCTGLGIAETARRDDTLAGANWALEVTFLSDKDASVGVGGGEGGAEKEN</sequence>
<comment type="caution">
    <text evidence="2">The sequence shown here is derived from an EMBL/GenBank/DDBJ whole genome shotgun (WGS) entry which is preliminary data.</text>
</comment>
<reference evidence="2 3" key="1">
    <citation type="journal article" date="2021" name="J. Hered.">
        <title>A chromosome-level genome assembly of the parasitoid wasp, Cotesia glomerata (Hymenoptera: Braconidae).</title>
        <authorList>
            <person name="Pinto B.J."/>
            <person name="Weis J.J."/>
            <person name="Gamble T."/>
            <person name="Ode P.J."/>
            <person name="Paul R."/>
            <person name="Zaspel J.M."/>
        </authorList>
    </citation>
    <scope>NUCLEOTIDE SEQUENCE [LARGE SCALE GENOMIC DNA]</scope>
    <source>
        <strain evidence="2">CgM1</strain>
    </source>
</reference>
<feature type="compositionally biased region" description="Polar residues" evidence="1">
    <location>
        <begin position="1"/>
        <end position="10"/>
    </location>
</feature>
<dbReference type="AlphaFoldDB" id="A0AAV7IB87"/>
<dbReference type="EMBL" id="JAHXZJ010001864">
    <property type="protein sequence ID" value="KAH0548996.1"/>
    <property type="molecule type" value="Genomic_DNA"/>
</dbReference>
<evidence type="ECO:0000256" key="1">
    <source>
        <dbReference type="SAM" id="MobiDB-lite"/>
    </source>
</evidence>
<feature type="region of interest" description="Disordered" evidence="1">
    <location>
        <begin position="1"/>
        <end position="31"/>
    </location>
</feature>